<dbReference type="AlphaFoldDB" id="A0A6A6FM98"/>
<dbReference type="Proteomes" id="UP000799539">
    <property type="component" value="Unassembled WGS sequence"/>
</dbReference>
<accession>A0A6A6FM98</accession>
<feature type="compositionally biased region" description="Basic and acidic residues" evidence="4">
    <location>
        <begin position="141"/>
        <end position="155"/>
    </location>
</feature>
<comment type="subcellular location">
    <subcellularLocation>
        <location evidence="1">Nucleus</location>
    </subcellularLocation>
</comment>
<evidence type="ECO:0000313" key="5">
    <source>
        <dbReference type="EMBL" id="KAF2214511.1"/>
    </source>
</evidence>
<dbReference type="OrthoDB" id="5416589at2759"/>
<evidence type="ECO:0000313" key="6">
    <source>
        <dbReference type="Proteomes" id="UP000799539"/>
    </source>
</evidence>
<dbReference type="GO" id="GO:0005655">
    <property type="term" value="C:nucleolar ribonuclease P complex"/>
    <property type="evidence" value="ECO:0007669"/>
    <property type="project" value="InterPro"/>
</dbReference>
<feature type="region of interest" description="Disordered" evidence="4">
    <location>
        <begin position="18"/>
        <end position="40"/>
    </location>
</feature>
<proteinExistence type="predicted"/>
<dbReference type="PANTHER" id="PTHR28256:SF1">
    <property type="entry name" value="RIBONUCLEASES P_MRP PROTEIN SUBUNIT POP7"/>
    <property type="match status" value="1"/>
</dbReference>
<sequence length="173" mass="19459">MSAVKRVEKLLRLSDKRLVQSATQRSKDSQKAKRRSERGADEILGIAKELESAKAKASDQEQVVLKGTGKAINKAMELGLWFQQREEYQVTLQTGTVGAVDDVHYQEDEEETHAPDTGNKDVQKVAGDNAEPSTRPCSRVVKREERLNQDGTKEVDETRIRQLSVLEVRVSLR</sequence>
<feature type="region of interest" description="Disordered" evidence="4">
    <location>
        <begin position="106"/>
        <end position="155"/>
    </location>
</feature>
<dbReference type="GO" id="GO:0004526">
    <property type="term" value="F:ribonuclease P activity"/>
    <property type="evidence" value="ECO:0007669"/>
    <property type="project" value="TreeGrafter"/>
</dbReference>
<dbReference type="InterPro" id="IPR014612">
    <property type="entry name" value="Pop7/Rpp20"/>
</dbReference>
<dbReference type="GO" id="GO:0001682">
    <property type="term" value="P:tRNA 5'-leader removal"/>
    <property type="evidence" value="ECO:0007669"/>
    <property type="project" value="InterPro"/>
</dbReference>
<name>A0A6A6FM98_9PEZI</name>
<keyword evidence="2" id="KW-0819">tRNA processing</keyword>
<keyword evidence="3" id="KW-0539">Nucleus</keyword>
<dbReference type="GO" id="GO:0000172">
    <property type="term" value="C:ribonuclease MRP complex"/>
    <property type="evidence" value="ECO:0007669"/>
    <property type="project" value="InterPro"/>
</dbReference>
<dbReference type="GO" id="GO:0034965">
    <property type="term" value="P:intronic box C/D snoRNA processing"/>
    <property type="evidence" value="ECO:0007669"/>
    <property type="project" value="TreeGrafter"/>
</dbReference>
<dbReference type="GO" id="GO:0003723">
    <property type="term" value="F:RNA binding"/>
    <property type="evidence" value="ECO:0007669"/>
    <property type="project" value="TreeGrafter"/>
</dbReference>
<dbReference type="EMBL" id="ML992668">
    <property type="protein sequence ID" value="KAF2214511.1"/>
    <property type="molecule type" value="Genomic_DNA"/>
</dbReference>
<evidence type="ECO:0000256" key="1">
    <source>
        <dbReference type="ARBA" id="ARBA00004123"/>
    </source>
</evidence>
<dbReference type="InterPro" id="IPR036882">
    <property type="entry name" value="Alba-like_dom_sf"/>
</dbReference>
<evidence type="ECO:0000256" key="4">
    <source>
        <dbReference type="SAM" id="MobiDB-lite"/>
    </source>
</evidence>
<dbReference type="Gene3D" id="3.30.110.20">
    <property type="entry name" value="Alba-like domain"/>
    <property type="match status" value="1"/>
</dbReference>
<keyword evidence="6" id="KW-1185">Reference proteome</keyword>
<organism evidence="5 6">
    <name type="scientific">Cercospora zeae-maydis SCOH1-5</name>
    <dbReference type="NCBI Taxonomy" id="717836"/>
    <lineage>
        <taxon>Eukaryota</taxon>
        <taxon>Fungi</taxon>
        <taxon>Dikarya</taxon>
        <taxon>Ascomycota</taxon>
        <taxon>Pezizomycotina</taxon>
        <taxon>Dothideomycetes</taxon>
        <taxon>Dothideomycetidae</taxon>
        <taxon>Mycosphaerellales</taxon>
        <taxon>Mycosphaerellaceae</taxon>
        <taxon>Cercospora</taxon>
    </lineage>
</organism>
<dbReference type="PANTHER" id="PTHR28256">
    <property type="entry name" value="RIBONUCLEASES P/MRP PROTEIN SUBUNIT POP7"/>
    <property type="match status" value="1"/>
</dbReference>
<dbReference type="GO" id="GO:0000171">
    <property type="term" value="F:ribonuclease MRP activity"/>
    <property type="evidence" value="ECO:0007669"/>
    <property type="project" value="TreeGrafter"/>
</dbReference>
<feature type="compositionally biased region" description="Basic and acidic residues" evidence="4">
    <location>
        <begin position="106"/>
        <end position="123"/>
    </location>
</feature>
<evidence type="ECO:0000256" key="3">
    <source>
        <dbReference type="ARBA" id="ARBA00023242"/>
    </source>
</evidence>
<dbReference type="GO" id="GO:0006364">
    <property type="term" value="P:rRNA processing"/>
    <property type="evidence" value="ECO:0007669"/>
    <property type="project" value="TreeGrafter"/>
</dbReference>
<gene>
    <name evidence="5" type="ORF">CERZMDRAFT_90348</name>
</gene>
<dbReference type="SUPFAM" id="SSF82704">
    <property type="entry name" value="AlbA-like"/>
    <property type="match status" value="1"/>
</dbReference>
<dbReference type="InterPro" id="IPR020241">
    <property type="entry name" value="RNase_P/MRP_Pop7_fungi"/>
</dbReference>
<reference evidence="5" key="1">
    <citation type="journal article" date="2020" name="Stud. Mycol.">
        <title>101 Dothideomycetes genomes: a test case for predicting lifestyles and emergence of pathogens.</title>
        <authorList>
            <person name="Haridas S."/>
            <person name="Albert R."/>
            <person name="Binder M."/>
            <person name="Bloem J."/>
            <person name="Labutti K."/>
            <person name="Salamov A."/>
            <person name="Andreopoulos B."/>
            <person name="Baker S."/>
            <person name="Barry K."/>
            <person name="Bills G."/>
            <person name="Bluhm B."/>
            <person name="Cannon C."/>
            <person name="Castanera R."/>
            <person name="Culley D."/>
            <person name="Daum C."/>
            <person name="Ezra D."/>
            <person name="Gonzalez J."/>
            <person name="Henrissat B."/>
            <person name="Kuo A."/>
            <person name="Liang C."/>
            <person name="Lipzen A."/>
            <person name="Lutzoni F."/>
            <person name="Magnuson J."/>
            <person name="Mondo S."/>
            <person name="Nolan M."/>
            <person name="Ohm R."/>
            <person name="Pangilinan J."/>
            <person name="Park H.-J."/>
            <person name="Ramirez L."/>
            <person name="Alfaro M."/>
            <person name="Sun H."/>
            <person name="Tritt A."/>
            <person name="Yoshinaga Y."/>
            <person name="Zwiers L.-H."/>
            <person name="Turgeon B."/>
            <person name="Goodwin S."/>
            <person name="Spatafora J."/>
            <person name="Crous P."/>
            <person name="Grigoriev I."/>
        </authorList>
    </citation>
    <scope>NUCLEOTIDE SEQUENCE</scope>
    <source>
        <strain evidence="5">SCOH1-5</strain>
    </source>
</reference>
<protein>
    <submittedName>
        <fullName evidence="5">Uncharacterized protein</fullName>
    </submittedName>
</protein>
<dbReference type="Pfam" id="PF12328">
    <property type="entry name" value="Rpp20"/>
    <property type="match status" value="1"/>
</dbReference>
<evidence type="ECO:0000256" key="2">
    <source>
        <dbReference type="ARBA" id="ARBA00022694"/>
    </source>
</evidence>
<dbReference type="GO" id="GO:0000294">
    <property type="term" value="P:nuclear-transcribed mRNA catabolic process, RNase MRP-dependent"/>
    <property type="evidence" value="ECO:0007669"/>
    <property type="project" value="TreeGrafter"/>
</dbReference>
<feature type="compositionally biased region" description="Basic and acidic residues" evidence="4">
    <location>
        <begin position="25"/>
        <end position="40"/>
    </location>
</feature>